<dbReference type="GO" id="GO:0009303">
    <property type="term" value="P:rRNA transcription"/>
    <property type="evidence" value="ECO:0007669"/>
    <property type="project" value="TreeGrafter"/>
</dbReference>
<dbReference type="SMART" id="SM01058">
    <property type="entry name" value="CarD_TRCF"/>
    <property type="match status" value="1"/>
</dbReference>
<feature type="domain" description="CarD-like/TRCF RNAP-interacting" evidence="1">
    <location>
        <begin position="1"/>
        <end position="113"/>
    </location>
</feature>
<dbReference type="InterPro" id="IPR042215">
    <property type="entry name" value="CarD-like_C"/>
</dbReference>
<dbReference type="RefSeq" id="WP_186873514.1">
    <property type="nucleotide sequence ID" value="NZ_JACOOR010000005.1"/>
</dbReference>
<keyword evidence="3" id="KW-1185">Reference proteome</keyword>
<comment type="caution">
    <text evidence="2">The sequence shown here is derived from an EMBL/GenBank/DDBJ whole genome shotgun (WGS) entry which is preliminary data.</text>
</comment>
<evidence type="ECO:0000313" key="3">
    <source>
        <dbReference type="Proteomes" id="UP000649345"/>
    </source>
</evidence>
<dbReference type="SUPFAM" id="SSF141259">
    <property type="entry name" value="CarD-like"/>
    <property type="match status" value="1"/>
</dbReference>
<reference evidence="2" key="1">
    <citation type="submission" date="2020-08" db="EMBL/GenBank/DDBJ databases">
        <title>Genome public.</title>
        <authorList>
            <person name="Liu C."/>
            <person name="Sun Q."/>
        </authorList>
    </citation>
    <scope>NUCLEOTIDE SEQUENCE</scope>
    <source>
        <strain evidence="2">NSJ-68</strain>
    </source>
</reference>
<dbReference type="InterPro" id="IPR003711">
    <property type="entry name" value="CarD-like/TRCF_RID"/>
</dbReference>
<dbReference type="Gene3D" id="1.20.58.1290">
    <property type="entry name" value="CarD-like, C-terminal domain"/>
    <property type="match status" value="1"/>
</dbReference>
<organism evidence="2 3">
    <name type="scientific">Anaerosacchariphilus hominis</name>
    <dbReference type="NCBI Taxonomy" id="2763017"/>
    <lineage>
        <taxon>Bacteria</taxon>
        <taxon>Bacillati</taxon>
        <taxon>Bacillota</taxon>
        <taxon>Clostridia</taxon>
        <taxon>Lachnospirales</taxon>
        <taxon>Lachnospiraceae</taxon>
        <taxon>Anaerosacchariphilus</taxon>
    </lineage>
</organism>
<dbReference type="PANTHER" id="PTHR38447">
    <property type="entry name" value="TRANSCRIPTION FACTOR YDEB-RELATED"/>
    <property type="match status" value="1"/>
</dbReference>
<dbReference type="EMBL" id="JACOOR010000005">
    <property type="protein sequence ID" value="MBC5660067.1"/>
    <property type="molecule type" value="Genomic_DNA"/>
</dbReference>
<gene>
    <name evidence="2" type="ORF">H8S44_09810</name>
</gene>
<dbReference type="InterPro" id="IPR036101">
    <property type="entry name" value="CarD-like/TRCF_RID_sf"/>
</dbReference>
<name>A0A923RM87_9FIRM</name>
<dbReference type="Pfam" id="PF02559">
    <property type="entry name" value="CarD_TRCF_RID"/>
    <property type="match status" value="1"/>
</dbReference>
<sequence length="165" mass="19305">MFEKGGYVVYGTTGVCRVEEITALNMKGAAEDRMYYVLRPCFQNGSTIFTPVDNEKTKIRRVMTKKEADALVKKIPEIEELWEKNDKEREKQYKEAIRSCDPGEWVRIIKTSYQRGRQRMAQGKRATTVDERYFHAAEDHLYAELAVAFDMPKEEVKAYIMEKMN</sequence>
<dbReference type="Gene3D" id="2.40.10.170">
    <property type="match status" value="1"/>
</dbReference>
<accession>A0A923RM87</accession>
<dbReference type="InterPro" id="IPR052531">
    <property type="entry name" value="CarD-like_regulator"/>
</dbReference>
<dbReference type="PANTHER" id="PTHR38447:SF1">
    <property type="entry name" value="RNA POLYMERASE-BINDING TRANSCRIPTION FACTOR CARD"/>
    <property type="match status" value="1"/>
</dbReference>
<proteinExistence type="predicted"/>
<evidence type="ECO:0000259" key="1">
    <source>
        <dbReference type="SMART" id="SM01058"/>
    </source>
</evidence>
<dbReference type="AlphaFoldDB" id="A0A923RM87"/>
<protein>
    <submittedName>
        <fullName evidence="2">CarD family transcriptional regulator</fullName>
    </submittedName>
</protein>
<dbReference type="Proteomes" id="UP000649345">
    <property type="component" value="Unassembled WGS sequence"/>
</dbReference>
<evidence type="ECO:0000313" key="2">
    <source>
        <dbReference type="EMBL" id="MBC5660067.1"/>
    </source>
</evidence>